<evidence type="ECO:0000256" key="1">
    <source>
        <dbReference type="SAM" id="Phobius"/>
    </source>
</evidence>
<name>A0A8D9FI70_9HEMI</name>
<accession>A0A8D9FI70</accession>
<reference evidence="2" key="1">
    <citation type="submission" date="2021-05" db="EMBL/GenBank/DDBJ databases">
        <authorList>
            <person name="Alioto T."/>
            <person name="Alioto T."/>
            <person name="Gomez Garrido J."/>
        </authorList>
    </citation>
    <scope>NUCLEOTIDE SEQUENCE</scope>
</reference>
<organism evidence="2">
    <name type="scientific">Cacopsylla melanoneura</name>
    <dbReference type="NCBI Taxonomy" id="428564"/>
    <lineage>
        <taxon>Eukaryota</taxon>
        <taxon>Metazoa</taxon>
        <taxon>Ecdysozoa</taxon>
        <taxon>Arthropoda</taxon>
        <taxon>Hexapoda</taxon>
        <taxon>Insecta</taxon>
        <taxon>Pterygota</taxon>
        <taxon>Neoptera</taxon>
        <taxon>Paraneoptera</taxon>
        <taxon>Hemiptera</taxon>
        <taxon>Sternorrhyncha</taxon>
        <taxon>Psylloidea</taxon>
        <taxon>Psyllidae</taxon>
        <taxon>Psyllinae</taxon>
        <taxon>Cacopsylla</taxon>
    </lineage>
</organism>
<keyword evidence="1" id="KW-0472">Membrane</keyword>
<keyword evidence="1" id="KW-0812">Transmembrane</keyword>
<dbReference type="AlphaFoldDB" id="A0A8D9FI70"/>
<protein>
    <submittedName>
        <fullName evidence="2">Uncharacterized protein</fullName>
    </submittedName>
</protein>
<keyword evidence="1" id="KW-1133">Transmembrane helix</keyword>
<proteinExistence type="predicted"/>
<evidence type="ECO:0000313" key="2">
    <source>
        <dbReference type="EMBL" id="CAG6791788.1"/>
    </source>
</evidence>
<feature type="transmembrane region" description="Helical" evidence="1">
    <location>
        <begin position="66"/>
        <end position="89"/>
    </location>
</feature>
<dbReference type="EMBL" id="HBUF01678016">
    <property type="protein sequence ID" value="CAG6791788.1"/>
    <property type="molecule type" value="Transcribed_RNA"/>
</dbReference>
<sequence length="99" mass="11273">MSFSFKSPPLPFISSFLLRASFKVIFTEIGVPTGGNGTLIPILCVQESSHRFNAWNLNTYRYPVCILLYLTNTCSMFIVLMSTIIILLAERLIKYILYV</sequence>